<accession>A0A261UEC8</accession>
<evidence type="ECO:0000256" key="1">
    <source>
        <dbReference type="ARBA" id="ARBA00007274"/>
    </source>
</evidence>
<dbReference type="InterPro" id="IPR011004">
    <property type="entry name" value="Trimer_LpxA-like_sf"/>
</dbReference>
<dbReference type="Gene3D" id="3.40.50.20">
    <property type="match status" value="1"/>
</dbReference>
<feature type="site" description="Increases basicity of active site His" evidence="2">
    <location>
        <position position="143"/>
    </location>
</feature>
<organism evidence="4 5">
    <name type="scientific">Bordetella genomosp. 11</name>
    <dbReference type="NCBI Taxonomy" id="1416808"/>
    <lineage>
        <taxon>Bacteria</taxon>
        <taxon>Pseudomonadati</taxon>
        <taxon>Pseudomonadota</taxon>
        <taxon>Betaproteobacteria</taxon>
        <taxon>Burkholderiales</taxon>
        <taxon>Alcaligenaceae</taxon>
        <taxon>Bordetella</taxon>
    </lineage>
</organism>
<dbReference type="PANTHER" id="PTHR43300:SF7">
    <property type="entry name" value="UDP-N-ACETYLBACILLOSAMINE N-ACETYLTRANSFERASE"/>
    <property type="match status" value="1"/>
</dbReference>
<evidence type="ECO:0000256" key="3">
    <source>
        <dbReference type="PIRSR" id="PIRSR620019-2"/>
    </source>
</evidence>
<dbReference type="Gene3D" id="2.160.10.10">
    <property type="entry name" value="Hexapeptide repeat proteins"/>
    <property type="match status" value="1"/>
</dbReference>
<proteinExistence type="inferred from homology"/>
<sequence>MQQNGNLVIISAGSLGREVLVWAGQCIQAGTPWRIKGFLDSRADALRGLAYDVPILASPDDYEPASDDLFLCAIGDPVAKRRYAMQMQAKGARFTRLIHPTALLGRNIEIGEGAIICPFTQLSCDLALGRHVMLGTNSSAAHDTRVGDYTQISGACQINGHANVGEGVFLGSSVTLLPKSRVEDWAYVGAGSVVLRRVKARTKVFGNPAMPIGTVDT</sequence>
<dbReference type="NCBIfam" id="TIGR03570">
    <property type="entry name" value="NeuD_NnaD"/>
    <property type="match status" value="1"/>
</dbReference>
<evidence type="ECO:0000313" key="5">
    <source>
        <dbReference type="Proteomes" id="UP000215767"/>
    </source>
</evidence>
<gene>
    <name evidence="4" type="ORF">CAL28_12610</name>
</gene>
<reference evidence="5" key="1">
    <citation type="submission" date="2017-05" db="EMBL/GenBank/DDBJ databases">
        <title>Complete and WGS of Bordetella genogroups.</title>
        <authorList>
            <person name="Spilker T."/>
            <person name="Lipuma J."/>
        </authorList>
    </citation>
    <scope>NUCLEOTIDE SEQUENCE [LARGE SCALE GENOMIC DNA]</scope>
    <source>
        <strain evidence="5">AU8856</strain>
    </source>
</reference>
<dbReference type="OrthoDB" id="272049at2"/>
<dbReference type="Proteomes" id="UP000215767">
    <property type="component" value="Unassembled WGS sequence"/>
</dbReference>
<dbReference type="SUPFAM" id="SSF51161">
    <property type="entry name" value="Trimeric LpxA-like enzymes"/>
    <property type="match status" value="1"/>
</dbReference>
<protein>
    <submittedName>
        <fullName evidence="4">Uncharacterized protein</fullName>
    </submittedName>
</protein>
<dbReference type="RefSeq" id="WP_094841691.1">
    <property type="nucleotide sequence ID" value="NZ_NEVS01000004.1"/>
</dbReference>
<dbReference type="AlphaFoldDB" id="A0A261UEC8"/>
<dbReference type="InterPro" id="IPR050179">
    <property type="entry name" value="Trans_hexapeptide_repeat"/>
</dbReference>
<dbReference type="EMBL" id="NEVS01000004">
    <property type="protein sequence ID" value="OZI60274.1"/>
    <property type="molecule type" value="Genomic_DNA"/>
</dbReference>
<evidence type="ECO:0000256" key="2">
    <source>
        <dbReference type="PIRSR" id="PIRSR620019-1"/>
    </source>
</evidence>
<feature type="binding site" evidence="3">
    <location>
        <position position="75"/>
    </location>
    <ligand>
        <name>substrate</name>
    </ligand>
</feature>
<dbReference type="PANTHER" id="PTHR43300">
    <property type="entry name" value="ACETYLTRANSFERASE"/>
    <property type="match status" value="1"/>
</dbReference>
<dbReference type="InterPro" id="IPR020019">
    <property type="entry name" value="AcTrfase_PglD-like"/>
</dbReference>
<feature type="active site" description="Proton acceptor" evidence="2">
    <location>
        <position position="142"/>
    </location>
</feature>
<keyword evidence="5" id="KW-1185">Reference proteome</keyword>
<comment type="caution">
    <text evidence="4">The sequence shown here is derived from an EMBL/GenBank/DDBJ whole genome shotgun (WGS) entry which is preliminary data.</text>
</comment>
<evidence type="ECO:0000313" key="4">
    <source>
        <dbReference type="EMBL" id="OZI60274.1"/>
    </source>
</evidence>
<dbReference type="CDD" id="cd03360">
    <property type="entry name" value="LbH_AT_putative"/>
    <property type="match status" value="1"/>
</dbReference>
<name>A0A261UEC8_9BORD</name>
<comment type="similarity">
    <text evidence="1">Belongs to the transferase hexapeptide repeat family.</text>
</comment>